<proteinExistence type="predicted"/>
<gene>
    <name evidence="3" type="ORF">SAMN05216499_106272</name>
</gene>
<dbReference type="AlphaFoldDB" id="A0A1M7E3C1"/>
<feature type="region of interest" description="Disordered" evidence="2">
    <location>
        <begin position="1"/>
        <end position="85"/>
    </location>
</feature>
<dbReference type="InterPro" id="IPR010298">
    <property type="entry name" value="YacP-like"/>
</dbReference>
<dbReference type="Pfam" id="PF05991">
    <property type="entry name" value="NYN_YacP"/>
    <property type="match status" value="1"/>
</dbReference>
<feature type="coiled-coil region" evidence="1">
    <location>
        <begin position="215"/>
        <end position="298"/>
    </location>
</feature>
<dbReference type="EMBL" id="FRBI01000006">
    <property type="protein sequence ID" value="SHL86186.1"/>
    <property type="molecule type" value="Genomic_DNA"/>
</dbReference>
<evidence type="ECO:0000256" key="1">
    <source>
        <dbReference type="SAM" id="Coils"/>
    </source>
</evidence>
<evidence type="ECO:0000313" key="4">
    <source>
        <dbReference type="Proteomes" id="UP000184111"/>
    </source>
</evidence>
<name>A0A1M7E3C1_9ACTN</name>
<organism evidence="3 4">
    <name type="scientific">Actinacidiphila paucisporea</name>
    <dbReference type="NCBI Taxonomy" id="310782"/>
    <lineage>
        <taxon>Bacteria</taxon>
        <taxon>Bacillati</taxon>
        <taxon>Actinomycetota</taxon>
        <taxon>Actinomycetes</taxon>
        <taxon>Kitasatosporales</taxon>
        <taxon>Streptomycetaceae</taxon>
        <taxon>Actinacidiphila</taxon>
    </lineage>
</organism>
<sequence length="531" mass="55305">MDGIGGFPHAGASGAAAEPAVPPAPAGPADPGDPGDHGDSGDAGASGDSRDSGDHGGADDDGGSGDDNVSRDDAGESRGGSGDGAVEVAVGAEPALDRPLPEGVRHRVVAIAAEAFGGFTYQELPVSLRPYARFTPTRRVKYAGTALAAALEHDPAFRQKVAGRLRDTQAELAGALEGGTPPPAADPLDVAAAAYLLRPAGWAKLVATAGEEAQRADAERADEEALRELAALRSEVEALHEHGRADAARARAELEAVRKEGDALHRKLRSALSDVKRAEAAQRRLQAEVEELRSAAAHDKAASDSEARRLRTRLAEAEAVIETGRKAAREGRSIEDVRLRLLLDTVLDAASGLRRELALPPRDTMAVRPADTVDAVAPGAFSARDIATRALSETDPALLDQLLALPQAHLVVDGYNVTKTGYPSLPLEKQRLRLLGGLAALAAQSGAEVTCVFDGADLDMPVLLAPPRGVRVLFSKAGETADELIRRLVRAEPPGRQIVVVSADREVADGVAKAGARPVASTLLLRRLARV</sequence>
<reference evidence="3 4" key="1">
    <citation type="submission" date="2016-11" db="EMBL/GenBank/DDBJ databases">
        <authorList>
            <person name="Jaros S."/>
            <person name="Januszkiewicz K."/>
            <person name="Wedrychowicz H."/>
        </authorList>
    </citation>
    <scope>NUCLEOTIDE SEQUENCE [LARGE SCALE GENOMIC DNA]</scope>
    <source>
        <strain evidence="3 4">CGMCC 4.2025</strain>
    </source>
</reference>
<feature type="compositionally biased region" description="Low complexity" evidence="2">
    <location>
        <begin position="9"/>
        <end position="19"/>
    </location>
</feature>
<dbReference type="Proteomes" id="UP000184111">
    <property type="component" value="Unassembled WGS sequence"/>
</dbReference>
<keyword evidence="4" id="KW-1185">Reference proteome</keyword>
<feature type="compositionally biased region" description="Basic and acidic residues" evidence="2">
    <location>
        <begin position="48"/>
        <end position="58"/>
    </location>
</feature>
<protein>
    <submittedName>
        <fullName evidence="3">Predicted RNA-binding protein containing a PIN domain</fullName>
    </submittedName>
</protein>
<evidence type="ECO:0000256" key="2">
    <source>
        <dbReference type="SAM" id="MobiDB-lite"/>
    </source>
</evidence>
<dbReference type="PANTHER" id="PTHR34547">
    <property type="entry name" value="YACP-LIKE NYN DOMAIN PROTEIN"/>
    <property type="match status" value="1"/>
</dbReference>
<evidence type="ECO:0000313" key="3">
    <source>
        <dbReference type="EMBL" id="SHL86186.1"/>
    </source>
</evidence>
<dbReference type="STRING" id="310782.SAMN05216499_106272"/>
<accession>A0A1M7E3C1</accession>
<dbReference type="PANTHER" id="PTHR34547:SF1">
    <property type="entry name" value="YACP-LIKE NYN DOMAIN PROTEIN"/>
    <property type="match status" value="1"/>
</dbReference>
<keyword evidence="1" id="KW-0175">Coiled coil</keyword>